<keyword evidence="10" id="KW-1185">Reference proteome</keyword>
<evidence type="ECO:0000256" key="1">
    <source>
        <dbReference type="ARBA" id="ARBA00004651"/>
    </source>
</evidence>
<dbReference type="EMBL" id="QRGR01000032">
    <property type="protein sequence ID" value="RDV12639.1"/>
    <property type="molecule type" value="Genomic_DNA"/>
</dbReference>
<evidence type="ECO:0000313" key="10">
    <source>
        <dbReference type="Proteomes" id="UP000256708"/>
    </source>
</evidence>
<evidence type="ECO:0000256" key="3">
    <source>
        <dbReference type="ARBA" id="ARBA00022475"/>
    </source>
</evidence>
<protein>
    <submittedName>
        <fullName evidence="9">DUF421 domain-containing protein</fullName>
    </submittedName>
</protein>
<dbReference type="Proteomes" id="UP000256708">
    <property type="component" value="Unassembled WGS sequence"/>
</dbReference>
<evidence type="ECO:0000256" key="4">
    <source>
        <dbReference type="ARBA" id="ARBA00022692"/>
    </source>
</evidence>
<comment type="caution">
    <text evidence="9">The sequence shown here is derived from an EMBL/GenBank/DDBJ whole genome shotgun (WGS) entry which is preliminary data.</text>
</comment>
<keyword evidence="5 7" id="KW-1133">Transmembrane helix</keyword>
<dbReference type="OrthoDB" id="6538282at2"/>
<reference evidence="10" key="1">
    <citation type="submission" date="2018-08" db="EMBL/GenBank/DDBJ databases">
        <authorList>
            <person name="Liu Z.-W."/>
            <person name="Du Z.-J."/>
        </authorList>
    </citation>
    <scope>NUCLEOTIDE SEQUENCE [LARGE SCALE GENOMIC DNA]</scope>
    <source>
        <strain evidence="10">H4X</strain>
    </source>
</reference>
<dbReference type="PANTHER" id="PTHR34582">
    <property type="entry name" value="UPF0702 TRANSMEMBRANE PROTEIN YCAP"/>
    <property type="match status" value="1"/>
</dbReference>
<feature type="transmembrane region" description="Helical" evidence="7">
    <location>
        <begin position="53"/>
        <end position="72"/>
    </location>
</feature>
<comment type="similarity">
    <text evidence="2">Belongs to the UPF0702 family.</text>
</comment>
<evidence type="ECO:0000256" key="2">
    <source>
        <dbReference type="ARBA" id="ARBA00006448"/>
    </source>
</evidence>
<dbReference type="RefSeq" id="WP_115567794.1">
    <property type="nucleotide sequence ID" value="NZ_QRGR01000032.1"/>
</dbReference>
<dbReference type="Pfam" id="PF04239">
    <property type="entry name" value="DUF421"/>
    <property type="match status" value="1"/>
</dbReference>
<feature type="transmembrane region" description="Helical" evidence="7">
    <location>
        <begin position="27"/>
        <end position="46"/>
    </location>
</feature>
<accession>A0A3D8L5F5</accession>
<dbReference type="Gene3D" id="3.30.240.20">
    <property type="entry name" value="bsu07140 like domains"/>
    <property type="match status" value="1"/>
</dbReference>
<dbReference type="InterPro" id="IPR023090">
    <property type="entry name" value="UPF0702_alpha/beta_dom_sf"/>
</dbReference>
<feature type="domain" description="YetF C-terminal" evidence="8">
    <location>
        <begin position="102"/>
        <end position="173"/>
    </location>
</feature>
<dbReference type="PANTHER" id="PTHR34582:SF6">
    <property type="entry name" value="UPF0702 TRANSMEMBRANE PROTEIN YCAP"/>
    <property type="match status" value="1"/>
</dbReference>
<organism evidence="9 10">
    <name type="scientific">Pontibacter diazotrophicus</name>
    <dbReference type="NCBI Taxonomy" id="1400979"/>
    <lineage>
        <taxon>Bacteria</taxon>
        <taxon>Pseudomonadati</taxon>
        <taxon>Bacteroidota</taxon>
        <taxon>Cytophagia</taxon>
        <taxon>Cytophagales</taxon>
        <taxon>Hymenobacteraceae</taxon>
        <taxon>Pontibacter</taxon>
    </lineage>
</organism>
<feature type="transmembrane region" description="Helical" evidence="7">
    <location>
        <begin position="78"/>
        <end position="99"/>
    </location>
</feature>
<evidence type="ECO:0000256" key="5">
    <source>
        <dbReference type="ARBA" id="ARBA00022989"/>
    </source>
</evidence>
<evidence type="ECO:0000256" key="7">
    <source>
        <dbReference type="SAM" id="Phobius"/>
    </source>
</evidence>
<dbReference type="InterPro" id="IPR007353">
    <property type="entry name" value="DUF421"/>
</dbReference>
<sequence length="229" mass="25693">MEKENIELGDWERILIGNNPWGFMLEVFFRTLIIYVCLIIVMRLLGKRMNAQLTITDLAVMLTLGAIASVPMQSFDKGILPGVILLIAILLLHQGLTYLTSKNRSVEVLTQGKVTLLAKEGVIDPEELQRLRISKDQVFAILRSQGIRHLGQVKRLYSEADGHFSVYKLDEAKPGLSVFPRSENALPPEKKEVHKQQACCYCGNVVEKSNNTTLACSNCGNEEWIPAIR</sequence>
<evidence type="ECO:0000313" key="9">
    <source>
        <dbReference type="EMBL" id="RDV12639.1"/>
    </source>
</evidence>
<comment type="subcellular location">
    <subcellularLocation>
        <location evidence="1">Cell membrane</location>
        <topology evidence="1">Multi-pass membrane protein</topology>
    </subcellularLocation>
</comment>
<dbReference type="AlphaFoldDB" id="A0A3D8L5F5"/>
<dbReference type="GO" id="GO:0005886">
    <property type="term" value="C:plasma membrane"/>
    <property type="evidence" value="ECO:0007669"/>
    <property type="project" value="UniProtKB-SubCell"/>
</dbReference>
<keyword evidence="3" id="KW-1003">Cell membrane</keyword>
<proteinExistence type="inferred from homology"/>
<keyword evidence="4 7" id="KW-0812">Transmembrane</keyword>
<gene>
    <name evidence="9" type="ORF">DXT99_22225</name>
</gene>
<evidence type="ECO:0000256" key="6">
    <source>
        <dbReference type="ARBA" id="ARBA00023136"/>
    </source>
</evidence>
<evidence type="ECO:0000259" key="8">
    <source>
        <dbReference type="Pfam" id="PF04239"/>
    </source>
</evidence>
<keyword evidence="6 7" id="KW-0472">Membrane</keyword>
<name>A0A3D8L5F5_9BACT</name>